<dbReference type="OrthoDB" id="403989at2"/>
<gene>
    <name evidence="3" type="ORF">BCF89_10145</name>
</gene>
<comment type="caution">
    <text evidence="3">The sequence shown here is derived from an EMBL/GenBank/DDBJ whole genome shotgun (WGS) entry which is preliminary data.</text>
</comment>
<dbReference type="InterPro" id="IPR036691">
    <property type="entry name" value="Endo/exonu/phosph_ase_sf"/>
</dbReference>
<reference evidence="3 4" key="1">
    <citation type="submission" date="2018-06" db="EMBL/GenBank/DDBJ databases">
        <title>Genomic Encyclopedia of Archaeal and Bacterial Type Strains, Phase II (KMG-II): from individual species to whole genera.</title>
        <authorList>
            <person name="Goeker M."/>
        </authorList>
    </citation>
    <scope>NUCLEOTIDE SEQUENCE [LARGE SCALE GENOMIC DNA]</scope>
    <source>
        <strain evidence="3 4">ATCC 51348</strain>
    </source>
</reference>
<dbReference type="RefSeq" id="WP_111517964.1">
    <property type="nucleotide sequence ID" value="NZ_QKUB01000001.1"/>
</dbReference>
<dbReference type="PROSITE" id="PS51257">
    <property type="entry name" value="PROKAR_LIPOPROTEIN"/>
    <property type="match status" value="1"/>
</dbReference>
<protein>
    <recommendedName>
        <fullName evidence="5">Endonuclease/exonuclease/phosphatase family protein</fullName>
    </recommendedName>
</protein>
<dbReference type="EMBL" id="QKUB01000001">
    <property type="protein sequence ID" value="PZW01525.1"/>
    <property type="molecule type" value="Genomic_DNA"/>
</dbReference>
<dbReference type="SUPFAM" id="SSF56219">
    <property type="entry name" value="DNase I-like"/>
    <property type="match status" value="1"/>
</dbReference>
<dbReference type="PANTHER" id="PTHR11371">
    <property type="entry name" value="DEOXYRIBONUCLEASE"/>
    <property type="match status" value="1"/>
</dbReference>
<dbReference type="Gene3D" id="3.60.10.10">
    <property type="entry name" value="Endonuclease/exonuclease/phosphatase"/>
    <property type="match status" value="1"/>
</dbReference>
<keyword evidence="4" id="KW-1185">Reference proteome</keyword>
<dbReference type="Proteomes" id="UP000249646">
    <property type="component" value="Unassembled WGS sequence"/>
</dbReference>
<feature type="region of interest" description="Disordered" evidence="1">
    <location>
        <begin position="102"/>
        <end position="149"/>
    </location>
</feature>
<proteinExistence type="predicted"/>
<evidence type="ECO:0008006" key="5">
    <source>
        <dbReference type="Google" id="ProtNLM"/>
    </source>
</evidence>
<evidence type="ECO:0000256" key="1">
    <source>
        <dbReference type="SAM" id="MobiDB-lite"/>
    </source>
</evidence>
<organism evidence="3 4">
    <name type="scientific">Metamycoplasma auris</name>
    <dbReference type="NCBI Taxonomy" id="51363"/>
    <lineage>
        <taxon>Bacteria</taxon>
        <taxon>Bacillati</taxon>
        <taxon>Mycoplasmatota</taxon>
        <taxon>Mycoplasmoidales</taxon>
        <taxon>Metamycoplasmataceae</taxon>
        <taxon>Metamycoplasma</taxon>
    </lineage>
</organism>
<name>A0A2W7G8Z8_9BACT</name>
<accession>A0A2W7G8Z8</accession>
<dbReference type="AlphaFoldDB" id="A0A2W7G8Z8"/>
<feature type="signal peptide" evidence="2">
    <location>
        <begin position="1"/>
        <end position="23"/>
    </location>
</feature>
<dbReference type="CDD" id="cd10283">
    <property type="entry name" value="MnuA_DNase1-like"/>
    <property type="match status" value="1"/>
</dbReference>
<dbReference type="PANTHER" id="PTHR11371:SF31">
    <property type="entry name" value="EXTRACELLULAR NUCLEASE"/>
    <property type="match status" value="1"/>
</dbReference>
<sequence length="463" mass="53233">MKAKRNILLLISTTLVAPSFLIAASCQKKNSSDTNKNEESYNLRLTELIENISSIEDKNIKEQFNSSALSIIQSKDSTPILESLNKIELLLKDIKKAIENNNKSETEVRPQLTPIPAPQSSMKPEPKPQPQPEPKPQHQPRSQDIPAGKENTFKWGHWNILKYHGDGSQDKKTKRIALLSEKEKFDILGLTEVFNPDNVKNIVDEMNKLSSSNMYSYIASKNEKGDKFSKGSAEAVAIIYNNKKFEPIKFNNDQIGYSYKDKFDDNLGDKSAQYARPPYGIQFKYKLNQDKKMTFVFDHFDGPGWKKKYLGEKPIDKIGSFEYREGKQLWKALDRFDELGGNAGNVFFAGDTNIKLGKEHLVFDWLDKYNRNSGYKSVFEDNKKYSSSLNMTGGFANPYDKMFYKSNFKLTNSFVFDIYKVVKDDEYVNLFKKHDVEIDNEKAIRHQSILSDHTYTVAEFEIQ</sequence>
<dbReference type="NCBIfam" id="NF045851">
    <property type="entry name" value="mem_nucl_MnuA"/>
    <property type="match status" value="1"/>
</dbReference>
<evidence type="ECO:0000313" key="4">
    <source>
        <dbReference type="Proteomes" id="UP000249646"/>
    </source>
</evidence>
<feature type="chain" id="PRO_5015899797" description="Endonuclease/exonuclease/phosphatase family protein" evidence="2">
    <location>
        <begin position="24"/>
        <end position="463"/>
    </location>
</feature>
<evidence type="ECO:0000256" key="2">
    <source>
        <dbReference type="SAM" id="SignalP"/>
    </source>
</evidence>
<evidence type="ECO:0000313" key="3">
    <source>
        <dbReference type="EMBL" id="PZW01525.1"/>
    </source>
</evidence>
<keyword evidence="2" id="KW-0732">Signal</keyword>